<protein>
    <submittedName>
        <fullName evidence="2">Hypothetical membrane protein</fullName>
    </submittedName>
</protein>
<dbReference type="Proteomes" id="UP000008922">
    <property type="component" value="Chromosome"/>
</dbReference>
<feature type="transmembrane region" description="Helical" evidence="1">
    <location>
        <begin position="292"/>
        <end position="309"/>
    </location>
</feature>
<feature type="transmembrane region" description="Helical" evidence="1">
    <location>
        <begin position="258"/>
        <end position="286"/>
    </location>
</feature>
<feature type="transmembrane region" description="Helical" evidence="1">
    <location>
        <begin position="122"/>
        <end position="140"/>
    </location>
</feature>
<feature type="transmembrane region" description="Helical" evidence="1">
    <location>
        <begin position="425"/>
        <end position="446"/>
    </location>
</feature>
<dbReference type="AlphaFoldDB" id="E8N1P4"/>
<dbReference type="HOGENOM" id="CLU_417192_0_0_0"/>
<keyword evidence="1" id="KW-0812">Transmembrane</keyword>
<feature type="transmembrane region" description="Helical" evidence="1">
    <location>
        <begin position="392"/>
        <end position="413"/>
    </location>
</feature>
<dbReference type="OrthoDB" id="157268at2"/>
<accession>E8N1P4</accession>
<reference evidence="2 3" key="1">
    <citation type="submission" date="2010-12" db="EMBL/GenBank/DDBJ databases">
        <title>Whole genome sequence of Anaerolinea thermophila UNI-1.</title>
        <authorList>
            <person name="Narita-Yamada S."/>
            <person name="Kishi E."/>
            <person name="Watanabe Y."/>
            <person name="Takasaki K."/>
            <person name="Ankai A."/>
            <person name="Oguchi A."/>
            <person name="Fukui S."/>
            <person name="Takahashi M."/>
            <person name="Yashiro I."/>
            <person name="Hosoyama A."/>
            <person name="Sekiguchi Y."/>
            <person name="Hanada S."/>
            <person name="Fujita N."/>
        </authorList>
    </citation>
    <scope>NUCLEOTIDE SEQUENCE [LARGE SCALE GENOMIC DNA]</scope>
    <source>
        <strain evidence="3">DSM 14523 / JCM 11388 / NBRC 100420 / UNI-1</strain>
    </source>
</reference>
<feature type="transmembrane region" description="Helical" evidence="1">
    <location>
        <begin position="228"/>
        <end position="246"/>
    </location>
</feature>
<dbReference type="STRING" id="926569.ANT_06150"/>
<sequence>MTFRRTVLGLTFLATGIALLELGIPALQDGRIPASSKWMLVFILGGLFFSGTGVLWGLSLTPRWQTFEAFFQRGLLALRRIRWVGIPILGLVGIGWLELIYLPYPALFERNDLFLSPALRLSLLWVLGVLTVPFWLALFPRLRGVEALAGALLFLGLLHRGGEYFFAVRDYPFSLGWSEASRFYYGSLFHSQAIYGESTPLPFLHPSRYLLLSIPHLIGNLPLWAHRLWQALLWFGMPLLNAFLLARRLSLASRSIRWLFIGWSALFLMQGPVYYHLLVASGIVLAGFDSRRFWRSFFVIVLASLWAGISRVNWFPVPAMLAIMLYLLEQPYPGNFWRWVKNPVIWGISGVVSAFLAQAMYIALSRQPDISSFGSSFFSSLLWYRLLPSPTYPPGILPLTVILSLPILFLIALNGKRQILHPLRLLGLSGMVFILFAGGLVVSTKIGGGANLHNLDAYWMTLWIWGSALFSGQVTGEQHPGVPFRKPAILIALAFILPFYPAVMEGRPIPVLDKARAEFELSLLKSYLKPAVENQQPVLFIWQRQLLTFHQIEGLRLIFPYETIDLMEYAMSDNRAYLQQFYDDLCHQRFAVIVSAQQNIVFKSPQDTFPEENNVWVTRVTIPILSYYKPLDTLDQSGTQILIPKENPPTCLRIAVP</sequence>
<feature type="transmembrane region" description="Helical" evidence="1">
    <location>
        <begin position="147"/>
        <end position="167"/>
    </location>
</feature>
<proteinExistence type="predicted"/>
<name>E8N1P4_ANATU</name>
<dbReference type="InParanoid" id="E8N1P4"/>
<evidence type="ECO:0000313" key="3">
    <source>
        <dbReference type="Proteomes" id="UP000008922"/>
    </source>
</evidence>
<dbReference type="KEGG" id="atm:ANT_06150"/>
<evidence type="ECO:0000256" key="1">
    <source>
        <dbReference type="SAM" id="Phobius"/>
    </source>
</evidence>
<feature type="transmembrane region" description="Helical" evidence="1">
    <location>
        <begin position="344"/>
        <end position="363"/>
    </location>
</feature>
<gene>
    <name evidence="2" type="ordered locus">ANT_06150</name>
</gene>
<dbReference type="RefSeq" id="WP_013559044.1">
    <property type="nucleotide sequence ID" value="NC_014960.1"/>
</dbReference>
<feature type="transmembrane region" description="Helical" evidence="1">
    <location>
        <begin position="488"/>
        <end position="504"/>
    </location>
</feature>
<feature type="transmembrane region" description="Helical" evidence="1">
    <location>
        <begin position="458"/>
        <end position="476"/>
    </location>
</feature>
<feature type="transmembrane region" description="Helical" evidence="1">
    <location>
        <begin position="81"/>
        <end position="102"/>
    </location>
</feature>
<evidence type="ECO:0000313" key="2">
    <source>
        <dbReference type="EMBL" id="BAJ62649.1"/>
    </source>
</evidence>
<feature type="transmembrane region" description="Helical" evidence="1">
    <location>
        <begin position="38"/>
        <end position="60"/>
    </location>
</feature>
<keyword evidence="3" id="KW-1185">Reference proteome</keyword>
<organism evidence="2 3">
    <name type="scientific">Anaerolinea thermophila (strain DSM 14523 / JCM 11388 / NBRC 100420 / UNI-1)</name>
    <dbReference type="NCBI Taxonomy" id="926569"/>
    <lineage>
        <taxon>Bacteria</taxon>
        <taxon>Bacillati</taxon>
        <taxon>Chloroflexota</taxon>
        <taxon>Anaerolineae</taxon>
        <taxon>Anaerolineales</taxon>
        <taxon>Anaerolineaceae</taxon>
        <taxon>Anaerolinea</taxon>
    </lineage>
</organism>
<keyword evidence="1" id="KW-1133">Transmembrane helix</keyword>
<dbReference type="EMBL" id="AP012029">
    <property type="protein sequence ID" value="BAJ62649.1"/>
    <property type="molecule type" value="Genomic_DNA"/>
</dbReference>
<keyword evidence="1" id="KW-0472">Membrane</keyword>